<feature type="compositionally biased region" description="Polar residues" evidence="1">
    <location>
        <begin position="33"/>
        <end position="42"/>
    </location>
</feature>
<feature type="chain" id="PRO_5013192140" evidence="2">
    <location>
        <begin position="20"/>
        <end position="686"/>
    </location>
</feature>
<dbReference type="PANTHER" id="PTHR35803">
    <property type="entry name" value="GLUCAN 1,4-ALPHA-GLUCOSIDASE SUSB-RELATED"/>
    <property type="match status" value="1"/>
</dbReference>
<keyword evidence="2" id="KW-0732">Signal</keyword>
<dbReference type="EMBL" id="NCEQ01000001">
    <property type="protein sequence ID" value="OYX58953.1"/>
    <property type="molecule type" value="Genomic_DNA"/>
</dbReference>
<evidence type="ECO:0000313" key="6">
    <source>
        <dbReference type="EMBL" id="OYX58953.1"/>
    </source>
</evidence>
<proteinExistence type="predicted"/>
<dbReference type="PANTHER" id="PTHR35803:SF1">
    <property type="entry name" value="GLUCAN 1,4-ALPHA-GLUCOSIDASE SUSB"/>
    <property type="match status" value="1"/>
</dbReference>
<evidence type="ECO:0000259" key="3">
    <source>
        <dbReference type="Pfam" id="PF10566"/>
    </source>
</evidence>
<evidence type="ECO:0000259" key="5">
    <source>
        <dbReference type="Pfam" id="PF14509"/>
    </source>
</evidence>
<dbReference type="InterPro" id="IPR019563">
    <property type="entry name" value="GH97_catalytic"/>
</dbReference>
<dbReference type="InterPro" id="IPR014718">
    <property type="entry name" value="GH-type_carb-bd"/>
</dbReference>
<name>A0A258HRJ6_9CAUL</name>
<organism evidence="6 7">
    <name type="scientific">Brevundimonas subvibrioides</name>
    <dbReference type="NCBI Taxonomy" id="74313"/>
    <lineage>
        <taxon>Bacteria</taxon>
        <taxon>Pseudomonadati</taxon>
        <taxon>Pseudomonadota</taxon>
        <taxon>Alphaproteobacteria</taxon>
        <taxon>Caulobacterales</taxon>
        <taxon>Caulobacteraceae</taxon>
        <taxon>Brevundimonas</taxon>
    </lineage>
</organism>
<dbReference type="GO" id="GO:0030246">
    <property type="term" value="F:carbohydrate binding"/>
    <property type="evidence" value="ECO:0007669"/>
    <property type="project" value="InterPro"/>
</dbReference>
<dbReference type="InterPro" id="IPR013785">
    <property type="entry name" value="Aldolase_TIM"/>
</dbReference>
<evidence type="ECO:0000313" key="7">
    <source>
        <dbReference type="Proteomes" id="UP000216147"/>
    </source>
</evidence>
<dbReference type="Gene3D" id="2.70.98.10">
    <property type="match status" value="1"/>
</dbReference>
<dbReference type="Pfam" id="PF10566">
    <property type="entry name" value="Glyco_hydro_97"/>
    <property type="match status" value="1"/>
</dbReference>
<dbReference type="InterPro" id="IPR029486">
    <property type="entry name" value="GH97_N"/>
</dbReference>
<dbReference type="Pfam" id="PF14508">
    <property type="entry name" value="GH97_N"/>
    <property type="match status" value="1"/>
</dbReference>
<dbReference type="InterPro" id="IPR029483">
    <property type="entry name" value="GH97_C"/>
</dbReference>
<comment type="caution">
    <text evidence="6">The sequence shown here is derived from an EMBL/GenBank/DDBJ whole genome shotgun (WGS) entry which is preliminary data.</text>
</comment>
<feature type="domain" description="Glycosyl-hydrolase 97 N-terminal" evidence="4">
    <location>
        <begin position="29"/>
        <end position="277"/>
    </location>
</feature>
<evidence type="ECO:0000256" key="1">
    <source>
        <dbReference type="SAM" id="MobiDB-lite"/>
    </source>
</evidence>
<sequence length="686" mass="76597">MRIPLLVLALVALCSPALAQTPSPAPATVSSPDGSLSVSVTTDGDGRPSYAVSRLGRPVIAPSRLGFILTDAPKLERGLVVSAEPATDHDDTWEQPWGERRFIRNHYRELRVHLRERTALARVFDVVFRVYDDGLGFRYEFPQQDALPTVRIGSELTEFNIAEDGEAWWIPSHEWNREEYLYHRTAIQEASNTQTPMTMRLDSGLHVSIHEAALIDYAGMNLRRAEGRRFVADLTPGFTNAAVEREAPFNTPWRTLQITDTAGGLVESALILNLNEPNAIGDVSWFRPMKYVGVWWEMHLDLKTWNAGPRHGATNDNTRRHIDFAADNGFGGVLVEGWNVGWDGDWFGNGWDYSFTQPYPDFDLEGLAAYARERGVQLIGHHETGGNAYHYEQQMQAAFDLDQRLGITTVKTGYVADAGGARVTGPDGQPTFAWHESQAMSRHHLAVVREAAERHVAINAHEPFKDTGLRRTYPNMISREGARGTEFSAWGQPGNPPEHEVNLVFTRLLAGPMDYTPGIFGMVTRAPDGIATTWAKQLALYVTIYSPIQMAADLLDNYEANPAPFQFIRDVAVDWDETRVLNGEVGDFVTIARKERGTREWFLGSITDENPRVLQASLSFLEPGVRYRAEIYRDGPNADWRDGDGRSRTDIVIEQQEVTSAETLTLRLAPGGGQAVRFVPLGSARR</sequence>
<dbReference type="Pfam" id="PF14509">
    <property type="entry name" value="GH97_C"/>
    <property type="match status" value="1"/>
</dbReference>
<protein>
    <submittedName>
        <fullName evidence="6">Alpha-glucosidase</fullName>
    </submittedName>
</protein>
<dbReference type="AlphaFoldDB" id="A0A258HRJ6"/>
<accession>A0A258HRJ6</accession>
<dbReference type="InterPro" id="IPR017853">
    <property type="entry name" value="GH"/>
</dbReference>
<dbReference type="Gene3D" id="3.20.20.70">
    <property type="entry name" value="Aldolase class I"/>
    <property type="match status" value="1"/>
</dbReference>
<dbReference type="Proteomes" id="UP000216147">
    <property type="component" value="Unassembled WGS sequence"/>
</dbReference>
<reference evidence="6 7" key="1">
    <citation type="submission" date="2017-03" db="EMBL/GenBank/DDBJ databases">
        <title>Lifting the veil on microbial sulfur biogeochemistry in mining wastewaters.</title>
        <authorList>
            <person name="Kantor R.S."/>
            <person name="Colenbrander Nelson T."/>
            <person name="Marshall S."/>
            <person name="Bennett D."/>
            <person name="Apte S."/>
            <person name="Camacho D."/>
            <person name="Thomas B.C."/>
            <person name="Warren L.A."/>
            <person name="Banfield J.F."/>
        </authorList>
    </citation>
    <scope>NUCLEOTIDE SEQUENCE [LARGE SCALE GENOMIC DNA]</scope>
    <source>
        <strain evidence="6">32-68-21</strain>
    </source>
</reference>
<dbReference type="InterPro" id="IPR052720">
    <property type="entry name" value="Glycosyl_hydrolase_97"/>
</dbReference>
<dbReference type="SUPFAM" id="SSF51445">
    <property type="entry name" value="(Trans)glycosidases"/>
    <property type="match status" value="1"/>
</dbReference>
<evidence type="ECO:0000259" key="4">
    <source>
        <dbReference type="Pfam" id="PF14508"/>
    </source>
</evidence>
<feature type="region of interest" description="Disordered" evidence="1">
    <location>
        <begin position="20"/>
        <end position="47"/>
    </location>
</feature>
<feature type="signal peptide" evidence="2">
    <location>
        <begin position="1"/>
        <end position="19"/>
    </location>
</feature>
<feature type="domain" description="Glycosyl-hydrolase 97 catalytic" evidence="3">
    <location>
        <begin position="295"/>
        <end position="482"/>
    </location>
</feature>
<feature type="domain" description="Glycosyl-hydrolase 97 C-terminal oligomerisation" evidence="5">
    <location>
        <begin position="574"/>
        <end position="678"/>
    </location>
</feature>
<evidence type="ECO:0000256" key="2">
    <source>
        <dbReference type="SAM" id="SignalP"/>
    </source>
</evidence>
<gene>
    <name evidence="6" type="ORF">B7Y86_00540</name>
</gene>